<evidence type="ECO:0000313" key="8">
    <source>
        <dbReference type="Proteomes" id="UP000655751"/>
    </source>
</evidence>
<keyword evidence="5 6" id="KW-0720">Serine protease</keyword>
<organism evidence="7 8">
    <name type="scientific">Nocardia bovistercoris</name>
    <dbReference type="NCBI Taxonomy" id="2785916"/>
    <lineage>
        <taxon>Bacteria</taxon>
        <taxon>Bacillati</taxon>
        <taxon>Actinomycetota</taxon>
        <taxon>Actinomycetes</taxon>
        <taxon>Mycobacteriales</taxon>
        <taxon>Nocardiaceae</taxon>
        <taxon>Nocardia</taxon>
    </lineage>
</organism>
<evidence type="ECO:0000256" key="2">
    <source>
        <dbReference type="ARBA" id="ARBA00022670"/>
    </source>
</evidence>
<proteinExistence type="inferred from homology"/>
<dbReference type="InterPro" id="IPR008256">
    <property type="entry name" value="Peptidase_S1B"/>
</dbReference>
<accession>A0A931I747</accession>
<keyword evidence="4 6" id="KW-0378">Hydrolase</keyword>
<comment type="similarity">
    <text evidence="1 6">Belongs to the peptidase S1B family.</text>
</comment>
<dbReference type="InterPro" id="IPR009003">
    <property type="entry name" value="Peptidase_S1_PA"/>
</dbReference>
<evidence type="ECO:0000256" key="6">
    <source>
        <dbReference type="RuleBase" id="RU004296"/>
    </source>
</evidence>
<sequence>MTLFYLNSVRLRMKQLASPGSRTNGNLGFPPTIDAVRERLPPMTNFLDRLPVAWSTPEPPELRDLLVVGFRRVEALESLAEEAGIVPGTFPFAYDVRSTCHKLIETMASQGKLRTLVENAAQSPLAGAFKDRFREMLGAEPALTTVGAYIEEPHRDDSRLVARNLERLMEKRSRLMSVELARQITGFAPAVARLVLNSRDRRGYGTGFLITADLLLTSHHNLMLEAGTEQQAPVITAVAEFDWDMSPPEKPLVRGVNIAPVAADAAADWAVLRLASPVDRTPFTLGSRSGPCIDDLLVIIQHPLGARKQFALEPLAVWEVDERYVRYLADTLRGSSGSPVCNERMEVVAIHKGESGRVVPSADGPQTIWRNMGVRIEAAAAALDELGISYRSGMMTP</sequence>
<dbReference type="InterPro" id="IPR043504">
    <property type="entry name" value="Peptidase_S1_PA_chymotrypsin"/>
</dbReference>
<keyword evidence="3" id="KW-0732">Signal</keyword>
<evidence type="ECO:0000313" key="7">
    <source>
        <dbReference type="EMBL" id="MBH0775007.1"/>
    </source>
</evidence>
<dbReference type="GO" id="GO:0006508">
    <property type="term" value="P:proteolysis"/>
    <property type="evidence" value="ECO:0007669"/>
    <property type="project" value="UniProtKB-KW"/>
</dbReference>
<dbReference type="RefSeq" id="WP_196147335.1">
    <property type="nucleotide sequence ID" value="NZ_JADMLG010000001.1"/>
</dbReference>
<protein>
    <recommendedName>
        <fullName evidence="6">Serine protease</fullName>
        <ecNumber evidence="6">3.4.21.-</ecNumber>
    </recommendedName>
</protein>
<evidence type="ECO:0000256" key="3">
    <source>
        <dbReference type="ARBA" id="ARBA00022729"/>
    </source>
</evidence>
<dbReference type="PANTHER" id="PTHR36234">
    <property type="entry name" value="LYSYL ENDOPEPTIDASE"/>
    <property type="match status" value="1"/>
</dbReference>
<dbReference type="AlphaFoldDB" id="A0A931I747"/>
<dbReference type="PANTHER" id="PTHR36234:SF5">
    <property type="entry name" value="LYSYL ENDOPEPTIDASE"/>
    <property type="match status" value="1"/>
</dbReference>
<name>A0A931I747_9NOCA</name>
<evidence type="ECO:0000256" key="4">
    <source>
        <dbReference type="ARBA" id="ARBA00022801"/>
    </source>
</evidence>
<keyword evidence="8" id="KW-1185">Reference proteome</keyword>
<dbReference type="GO" id="GO:0008236">
    <property type="term" value="F:serine-type peptidase activity"/>
    <property type="evidence" value="ECO:0007669"/>
    <property type="project" value="UniProtKB-KW"/>
</dbReference>
<evidence type="ECO:0000256" key="1">
    <source>
        <dbReference type="ARBA" id="ARBA00008764"/>
    </source>
</evidence>
<dbReference type="SUPFAM" id="SSF50494">
    <property type="entry name" value="Trypsin-like serine proteases"/>
    <property type="match status" value="1"/>
</dbReference>
<evidence type="ECO:0000256" key="5">
    <source>
        <dbReference type="ARBA" id="ARBA00022825"/>
    </source>
</evidence>
<dbReference type="PRINTS" id="PR00839">
    <property type="entry name" value="V8PROTEASE"/>
</dbReference>
<gene>
    <name evidence="7" type="ORF">IT779_01740</name>
</gene>
<keyword evidence="2 6" id="KW-0645">Protease</keyword>
<dbReference type="EC" id="3.4.21.-" evidence="6"/>
<dbReference type="Proteomes" id="UP000655751">
    <property type="component" value="Unassembled WGS sequence"/>
</dbReference>
<reference evidence="7" key="1">
    <citation type="submission" date="2020-11" db="EMBL/GenBank/DDBJ databases">
        <title>Nocardia NEAU-351.nov., a novel actinomycete isolated from the cow dung.</title>
        <authorList>
            <person name="Zhang X."/>
        </authorList>
    </citation>
    <scope>NUCLEOTIDE SEQUENCE</scope>
    <source>
        <strain evidence="7">NEAU-351</strain>
    </source>
</reference>
<comment type="caution">
    <text evidence="7">The sequence shown here is derived from an EMBL/GenBank/DDBJ whole genome shotgun (WGS) entry which is preliminary data.</text>
</comment>
<dbReference type="Pfam" id="PF13365">
    <property type="entry name" value="Trypsin_2"/>
    <property type="match status" value="1"/>
</dbReference>
<dbReference type="Gene3D" id="2.40.10.10">
    <property type="entry name" value="Trypsin-like serine proteases"/>
    <property type="match status" value="2"/>
</dbReference>
<dbReference type="EMBL" id="JADMLG010000001">
    <property type="protein sequence ID" value="MBH0775007.1"/>
    <property type="molecule type" value="Genomic_DNA"/>
</dbReference>